<dbReference type="GO" id="GO:0003824">
    <property type="term" value="F:catalytic activity"/>
    <property type="evidence" value="ECO:0007669"/>
    <property type="project" value="InterPro"/>
</dbReference>
<dbReference type="SMART" id="SM00729">
    <property type="entry name" value="Elp3"/>
    <property type="match status" value="1"/>
</dbReference>
<keyword evidence="5" id="KW-0479">Metal-binding</keyword>
<dbReference type="RefSeq" id="WP_348260885.1">
    <property type="nucleotide sequence ID" value="NZ_CP121196.1"/>
</dbReference>
<dbReference type="Pfam" id="PF04055">
    <property type="entry name" value="Radical_SAM"/>
    <property type="match status" value="1"/>
</dbReference>
<evidence type="ECO:0000256" key="7">
    <source>
        <dbReference type="ARBA" id="ARBA00023014"/>
    </source>
</evidence>
<dbReference type="PANTHER" id="PTHR43409">
    <property type="entry name" value="ANAEROBIC MAGNESIUM-PROTOPORPHYRIN IX MONOMETHYL ESTER CYCLASE-RELATED"/>
    <property type="match status" value="1"/>
</dbReference>
<dbReference type="Gene3D" id="3.40.50.280">
    <property type="entry name" value="Cobalamin-binding domain"/>
    <property type="match status" value="1"/>
</dbReference>
<dbReference type="PROSITE" id="PS51332">
    <property type="entry name" value="B12_BINDING"/>
    <property type="match status" value="1"/>
</dbReference>
<evidence type="ECO:0000256" key="5">
    <source>
        <dbReference type="ARBA" id="ARBA00022723"/>
    </source>
</evidence>
<evidence type="ECO:0000256" key="2">
    <source>
        <dbReference type="ARBA" id="ARBA00022603"/>
    </source>
</evidence>
<accession>A0AAU7DE91</accession>
<evidence type="ECO:0000259" key="8">
    <source>
        <dbReference type="PROSITE" id="PS51332"/>
    </source>
</evidence>
<dbReference type="SFLD" id="SFLDG01082">
    <property type="entry name" value="B12-binding_domain_containing"/>
    <property type="match status" value="1"/>
</dbReference>
<feature type="domain" description="B12-binding" evidence="8">
    <location>
        <begin position="13"/>
        <end position="145"/>
    </location>
</feature>
<evidence type="ECO:0000256" key="1">
    <source>
        <dbReference type="ARBA" id="ARBA00001966"/>
    </source>
</evidence>
<evidence type="ECO:0000313" key="10">
    <source>
        <dbReference type="EMBL" id="XBH15651.1"/>
    </source>
</evidence>
<dbReference type="Gene3D" id="3.80.30.20">
    <property type="entry name" value="tm_1862 like domain"/>
    <property type="match status" value="1"/>
</dbReference>
<evidence type="ECO:0000256" key="6">
    <source>
        <dbReference type="ARBA" id="ARBA00023004"/>
    </source>
</evidence>
<dbReference type="PROSITE" id="PS51918">
    <property type="entry name" value="RADICAL_SAM"/>
    <property type="match status" value="1"/>
</dbReference>
<dbReference type="SUPFAM" id="SSF102114">
    <property type="entry name" value="Radical SAM enzymes"/>
    <property type="match status" value="1"/>
</dbReference>
<dbReference type="SFLD" id="SFLDG01123">
    <property type="entry name" value="methyltransferase_(Class_B)"/>
    <property type="match status" value="1"/>
</dbReference>
<dbReference type="AlphaFoldDB" id="A0AAU7DE91"/>
<dbReference type="InterPro" id="IPR006158">
    <property type="entry name" value="Cobalamin-bd"/>
</dbReference>
<dbReference type="InterPro" id="IPR006638">
    <property type="entry name" value="Elp3/MiaA/NifB-like_rSAM"/>
</dbReference>
<dbReference type="SFLD" id="SFLDS00029">
    <property type="entry name" value="Radical_SAM"/>
    <property type="match status" value="1"/>
</dbReference>
<evidence type="ECO:0000259" key="9">
    <source>
        <dbReference type="PROSITE" id="PS51918"/>
    </source>
</evidence>
<dbReference type="InterPro" id="IPR058240">
    <property type="entry name" value="rSAM_sf"/>
</dbReference>
<comment type="cofactor">
    <cofactor evidence="1">
        <name>[4Fe-4S] cluster</name>
        <dbReference type="ChEBI" id="CHEBI:49883"/>
    </cofactor>
</comment>
<dbReference type="PANTHER" id="PTHR43409:SF7">
    <property type="entry name" value="BLL1977 PROTEIN"/>
    <property type="match status" value="1"/>
</dbReference>
<dbReference type="GO" id="GO:0051539">
    <property type="term" value="F:4 iron, 4 sulfur cluster binding"/>
    <property type="evidence" value="ECO:0007669"/>
    <property type="project" value="UniProtKB-KW"/>
</dbReference>
<keyword evidence="3" id="KW-0808">Transferase</keyword>
<dbReference type="InterPro" id="IPR023404">
    <property type="entry name" value="rSAM_horseshoe"/>
</dbReference>
<organism evidence="10">
    <name type="scientific">Telmatobacter sp. DSM 110680</name>
    <dbReference type="NCBI Taxonomy" id="3036704"/>
    <lineage>
        <taxon>Bacteria</taxon>
        <taxon>Pseudomonadati</taxon>
        <taxon>Acidobacteriota</taxon>
        <taxon>Terriglobia</taxon>
        <taxon>Terriglobales</taxon>
        <taxon>Acidobacteriaceae</taxon>
        <taxon>Telmatobacter</taxon>
    </lineage>
</organism>
<name>A0AAU7DE91_9BACT</name>
<dbReference type="GO" id="GO:0046872">
    <property type="term" value="F:metal ion binding"/>
    <property type="evidence" value="ECO:0007669"/>
    <property type="project" value="UniProtKB-KW"/>
</dbReference>
<keyword evidence="2" id="KW-0489">Methyltransferase</keyword>
<protein>
    <submittedName>
        <fullName evidence="10">Radical SAM protein</fullName>
    </submittedName>
</protein>
<proteinExistence type="predicted"/>
<dbReference type="EMBL" id="CP121196">
    <property type="protein sequence ID" value="XBH15651.1"/>
    <property type="molecule type" value="Genomic_DNA"/>
</dbReference>
<dbReference type="InterPro" id="IPR034466">
    <property type="entry name" value="Methyltransferase_Class_B"/>
</dbReference>
<gene>
    <name evidence="10" type="ORF">P8935_13840</name>
</gene>
<keyword evidence="7" id="KW-0411">Iron-sulfur</keyword>
<feature type="domain" description="Radical SAM core" evidence="9">
    <location>
        <begin position="193"/>
        <end position="432"/>
    </location>
</feature>
<dbReference type="InterPro" id="IPR051198">
    <property type="entry name" value="BchE-like"/>
</dbReference>
<dbReference type="GO" id="GO:0005829">
    <property type="term" value="C:cytosol"/>
    <property type="evidence" value="ECO:0007669"/>
    <property type="project" value="TreeGrafter"/>
</dbReference>
<sequence>MKPLFLFVRPPRPLWPFNGPSTAFWPPLAFASMAAALRQHVPEIRVAILDAPALSMGWSTLTQILISLKPDCIGIGEEAVSCVEGLRIARLAKGLGARVVAGGCFFSQVAAQVLATGLVDVVVHGEGEITVVELMRAMLAKDVKALRCVDGISYLDGEEVVFTGSRVLLANLDNLPFPAYDLLPMEKYGAHSRHHPNFTSIEASRGCTHGCEFCVLWRQMGRFDAQRQVPCLRVKSPERLLDEIRILMDRYGRRYLGWVDPCFNADPHTSARLAIGQSAWVRADYVVRDDSSGALKLCCEAGWNEAYLGIERLDHKELARLGKGNLHGEVDCAVQLLRAQYPQVITFGSLIYGLPADTPQSVRALFQAAEKLNIDQLFFIPLTPLPGTPAWKSRMWDTTGNAFRSFDFIPRPGNDELMAELAREIARSYLFDWSSTRFGKVLSDLLDSNARRRGICWNLLWRSLPLMLSTAFKWNTKASGGMVYPAWYES</sequence>
<dbReference type="GO" id="GO:0031419">
    <property type="term" value="F:cobalamin binding"/>
    <property type="evidence" value="ECO:0007669"/>
    <property type="project" value="InterPro"/>
</dbReference>
<dbReference type="Pfam" id="PF02310">
    <property type="entry name" value="B12-binding"/>
    <property type="match status" value="1"/>
</dbReference>
<evidence type="ECO:0000256" key="4">
    <source>
        <dbReference type="ARBA" id="ARBA00022691"/>
    </source>
</evidence>
<reference evidence="10" key="1">
    <citation type="submission" date="2023-03" db="EMBL/GenBank/DDBJ databases">
        <title>Edaphobacter sp.</title>
        <authorList>
            <person name="Huber K.J."/>
            <person name="Papendorf J."/>
            <person name="Pilke C."/>
            <person name="Bunk B."/>
            <person name="Sproeer C."/>
            <person name="Pester M."/>
        </authorList>
    </citation>
    <scope>NUCLEOTIDE SEQUENCE</scope>
    <source>
        <strain evidence="10">DSM 110680</strain>
    </source>
</reference>
<keyword evidence="4" id="KW-0949">S-adenosyl-L-methionine</keyword>
<dbReference type="InterPro" id="IPR007197">
    <property type="entry name" value="rSAM"/>
</dbReference>
<evidence type="ECO:0000256" key="3">
    <source>
        <dbReference type="ARBA" id="ARBA00022679"/>
    </source>
</evidence>
<keyword evidence="6" id="KW-0408">Iron</keyword>